<proteinExistence type="predicted"/>
<dbReference type="EMBL" id="BLXT01004129">
    <property type="protein sequence ID" value="GFO09859.1"/>
    <property type="molecule type" value="Genomic_DNA"/>
</dbReference>
<evidence type="ECO:0000313" key="2">
    <source>
        <dbReference type="EMBL" id="GFO09859.1"/>
    </source>
</evidence>
<feature type="compositionally biased region" description="Basic residues" evidence="1">
    <location>
        <begin position="110"/>
        <end position="143"/>
    </location>
</feature>
<evidence type="ECO:0000313" key="3">
    <source>
        <dbReference type="Proteomes" id="UP000735302"/>
    </source>
</evidence>
<sequence>MVTSTLSAFAYENLELNQKMLWGALLVAVIVGSMRTTRHATLQLLRITAGELWGNMWTYSPHRYLAAALHKALPLPPSVVRKVRAGIKSAGRVMLGRYTMAKSSSCSARKGSRQSHKQKAVGHSVHHYHSHHHHHHHNLHHHFHPQRHQGRRINSTTGLVKAVWPVEAQPLEKTWVEISRPSDHVS</sequence>
<keyword evidence="3" id="KW-1185">Reference proteome</keyword>
<gene>
    <name evidence="2" type="ORF">PoB_003636400</name>
</gene>
<protein>
    <submittedName>
        <fullName evidence="2">Phosphatidylserine decarboxylase proenzyme, mitochondrial</fullName>
    </submittedName>
</protein>
<accession>A0AAV4APZ5</accession>
<comment type="caution">
    <text evidence="2">The sequence shown here is derived from an EMBL/GenBank/DDBJ whole genome shotgun (WGS) entry which is preliminary data.</text>
</comment>
<name>A0AAV4APZ5_9GAST</name>
<reference evidence="2 3" key="1">
    <citation type="journal article" date="2021" name="Elife">
        <title>Chloroplast acquisition without the gene transfer in kleptoplastic sea slugs, Plakobranchus ocellatus.</title>
        <authorList>
            <person name="Maeda T."/>
            <person name="Takahashi S."/>
            <person name="Yoshida T."/>
            <person name="Shimamura S."/>
            <person name="Takaki Y."/>
            <person name="Nagai Y."/>
            <person name="Toyoda A."/>
            <person name="Suzuki Y."/>
            <person name="Arimoto A."/>
            <person name="Ishii H."/>
            <person name="Satoh N."/>
            <person name="Nishiyama T."/>
            <person name="Hasebe M."/>
            <person name="Maruyama T."/>
            <person name="Minagawa J."/>
            <person name="Obokata J."/>
            <person name="Shigenobu S."/>
        </authorList>
    </citation>
    <scope>NUCLEOTIDE SEQUENCE [LARGE SCALE GENOMIC DNA]</scope>
</reference>
<feature type="region of interest" description="Disordered" evidence="1">
    <location>
        <begin position="105"/>
        <end position="143"/>
    </location>
</feature>
<evidence type="ECO:0000256" key="1">
    <source>
        <dbReference type="SAM" id="MobiDB-lite"/>
    </source>
</evidence>
<dbReference type="Proteomes" id="UP000735302">
    <property type="component" value="Unassembled WGS sequence"/>
</dbReference>
<organism evidence="2 3">
    <name type="scientific">Plakobranchus ocellatus</name>
    <dbReference type="NCBI Taxonomy" id="259542"/>
    <lineage>
        <taxon>Eukaryota</taxon>
        <taxon>Metazoa</taxon>
        <taxon>Spiralia</taxon>
        <taxon>Lophotrochozoa</taxon>
        <taxon>Mollusca</taxon>
        <taxon>Gastropoda</taxon>
        <taxon>Heterobranchia</taxon>
        <taxon>Euthyneura</taxon>
        <taxon>Panpulmonata</taxon>
        <taxon>Sacoglossa</taxon>
        <taxon>Placobranchoidea</taxon>
        <taxon>Plakobranchidae</taxon>
        <taxon>Plakobranchus</taxon>
    </lineage>
</organism>
<dbReference type="AlphaFoldDB" id="A0AAV4APZ5"/>